<dbReference type="Pfam" id="PF00408">
    <property type="entry name" value="PGM_PMM_IV"/>
    <property type="match status" value="1"/>
</dbReference>
<gene>
    <name evidence="12" type="ORF">IHV25_04515</name>
</gene>
<dbReference type="InterPro" id="IPR036900">
    <property type="entry name" value="A-D-PHexomutase_C_sf"/>
</dbReference>
<evidence type="ECO:0000256" key="1">
    <source>
        <dbReference type="ARBA" id="ARBA00001946"/>
    </source>
</evidence>
<dbReference type="Pfam" id="PF02878">
    <property type="entry name" value="PGM_PMM_I"/>
    <property type="match status" value="1"/>
</dbReference>
<feature type="domain" description="Alpha-D-phosphohexomutase alpha/beta/alpha" evidence="9">
    <location>
        <begin position="10"/>
        <end position="117"/>
    </location>
</feature>
<dbReference type="InterPro" id="IPR005845">
    <property type="entry name" value="A-D-PHexomutase_a/b/a-II"/>
</dbReference>
<keyword evidence="3" id="KW-0597">Phosphoprotein</keyword>
<dbReference type="GO" id="GO:0005975">
    <property type="term" value="P:carbohydrate metabolic process"/>
    <property type="evidence" value="ECO:0007669"/>
    <property type="project" value="InterPro"/>
</dbReference>
<dbReference type="PROSITE" id="PS00710">
    <property type="entry name" value="PGM_PMM"/>
    <property type="match status" value="1"/>
</dbReference>
<dbReference type="PANTHER" id="PTHR43771:SF2">
    <property type="entry name" value="PHOSPHOMANNOMUTASE_PHOSPHOGLUCOMUTASE"/>
    <property type="match status" value="1"/>
</dbReference>
<comment type="caution">
    <text evidence="12">The sequence shown here is derived from an EMBL/GenBank/DDBJ whole genome shotgun (WGS) entry which is preliminary data.</text>
</comment>
<keyword evidence="13" id="KW-1185">Reference proteome</keyword>
<dbReference type="RefSeq" id="WP_192533908.1">
    <property type="nucleotide sequence ID" value="NZ_JACZHT010000002.1"/>
</dbReference>
<evidence type="ECO:0000259" key="8">
    <source>
        <dbReference type="Pfam" id="PF00408"/>
    </source>
</evidence>
<accession>A0A8J6YN24</accession>
<feature type="domain" description="Alpha-D-phosphohexomutase alpha/beta/alpha" evidence="10">
    <location>
        <begin position="166"/>
        <end position="252"/>
    </location>
</feature>
<dbReference type="Proteomes" id="UP000631034">
    <property type="component" value="Unassembled WGS sequence"/>
</dbReference>
<feature type="domain" description="Alpha-D-phosphohexomutase C-terminal" evidence="8">
    <location>
        <begin position="372"/>
        <end position="445"/>
    </location>
</feature>
<dbReference type="InterPro" id="IPR005843">
    <property type="entry name" value="A-D-PHexomutase_C"/>
</dbReference>
<dbReference type="GO" id="GO:0016868">
    <property type="term" value="F:intramolecular phosphotransferase activity"/>
    <property type="evidence" value="ECO:0007669"/>
    <property type="project" value="InterPro"/>
</dbReference>
<comment type="cofactor">
    <cofactor evidence="1">
        <name>Mg(2+)</name>
        <dbReference type="ChEBI" id="CHEBI:18420"/>
    </cofactor>
</comment>
<name>A0A8J6YN24_9PROT</name>
<dbReference type="Pfam" id="PF02880">
    <property type="entry name" value="PGM_PMM_III"/>
    <property type="match status" value="1"/>
</dbReference>
<protein>
    <submittedName>
        <fullName evidence="12">Phosphomannomutase/phosphoglucomutase</fullName>
    </submittedName>
</protein>
<keyword evidence="6" id="KW-0413">Isomerase</keyword>
<evidence type="ECO:0000259" key="9">
    <source>
        <dbReference type="Pfam" id="PF02878"/>
    </source>
</evidence>
<evidence type="ECO:0000259" key="11">
    <source>
        <dbReference type="Pfam" id="PF02880"/>
    </source>
</evidence>
<dbReference type="InterPro" id="IPR005841">
    <property type="entry name" value="Alpha-D-phosphohexomutase_SF"/>
</dbReference>
<reference evidence="12" key="1">
    <citation type="submission" date="2020-10" db="EMBL/GenBank/DDBJ databases">
        <title>Genome sequence of the unusual species of purple photosynthetic bacteria, Phaeovibrio sulfidiphilus DSM 23193, type strain.</title>
        <authorList>
            <person name="Kyndt J.A."/>
            <person name="Meyer T.E."/>
        </authorList>
    </citation>
    <scope>NUCLEOTIDE SEQUENCE</scope>
    <source>
        <strain evidence="12">DSM 23193</strain>
    </source>
</reference>
<evidence type="ECO:0000256" key="3">
    <source>
        <dbReference type="ARBA" id="ARBA00022553"/>
    </source>
</evidence>
<evidence type="ECO:0000313" key="13">
    <source>
        <dbReference type="Proteomes" id="UP000631034"/>
    </source>
</evidence>
<keyword evidence="5 7" id="KW-0460">Magnesium</keyword>
<dbReference type="EMBL" id="JACZHT010000002">
    <property type="protein sequence ID" value="MBE1236909.1"/>
    <property type="molecule type" value="Genomic_DNA"/>
</dbReference>
<evidence type="ECO:0000256" key="7">
    <source>
        <dbReference type="RuleBase" id="RU004326"/>
    </source>
</evidence>
<evidence type="ECO:0000256" key="6">
    <source>
        <dbReference type="ARBA" id="ARBA00023235"/>
    </source>
</evidence>
<dbReference type="PANTHER" id="PTHR43771">
    <property type="entry name" value="PHOSPHOMANNOMUTASE"/>
    <property type="match status" value="1"/>
</dbReference>
<dbReference type="Pfam" id="PF02879">
    <property type="entry name" value="PGM_PMM_II"/>
    <property type="match status" value="1"/>
</dbReference>
<dbReference type="SUPFAM" id="SSF53738">
    <property type="entry name" value="Phosphoglucomutase, first 3 domains"/>
    <property type="match status" value="3"/>
</dbReference>
<dbReference type="SUPFAM" id="SSF55957">
    <property type="entry name" value="Phosphoglucomutase, C-terminal domain"/>
    <property type="match status" value="1"/>
</dbReference>
<evidence type="ECO:0000256" key="4">
    <source>
        <dbReference type="ARBA" id="ARBA00022723"/>
    </source>
</evidence>
<evidence type="ECO:0000313" key="12">
    <source>
        <dbReference type="EMBL" id="MBE1236909.1"/>
    </source>
</evidence>
<keyword evidence="4 7" id="KW-0479">Metal-binding</keyword>
<evidence type="ECO:0000256" key="2">
    <source>
        <dbReference type="ARBA" id="ARBA00010231"/>
    </source>
</evidence>
<dbReference type="InterPro" id="IPR016055">
    <property type="entry name" value="A-D-PHexomutase_a/b/a-I/II/III"/>
</dbReference>
<comment type="similarity">
    <text evidence="2 7">Belongs to the phosphohexose mutase family.</text>
</comment>
<dbReference type="GO" id="GO:0000287">
    <property type="term" value="F:magnesium ion binding"/>
    <property type="evidence" value="ECO:0007669"/>
    <property type="project" value="InterPro"/>
</dbReference>
<dbReference type="PRINTS" id="PR00509">
    <property type="entry name" value="PGMPMM"/>
</dbReference>
<evidence type="ECO:0000256" key="5">
    <source>
        <dbReference type="ARBA" id="ARBA00022842"/>
    </source>
</evidence>
<evidence type="ECO:0000259" key="10">
    <source>
        <dbReference type="Pfam" id="PF02879"/>
    </source>
</evidence>
<dbReference type="InterPro" id="IPR016066">
    <property type="entry name" value="A-D-PHexomutase_CS"/>
</dbReference>
<feature type="domain" description="Alpha-D-phosphohexomutase alpha/beta/alpha" evidence="11">
    <location>
        <begin position="258"/>
        <end position="366"/>
    </location>
</feature>
<organism evidence="12 13">
    <name type="scientific">Phaeovibrio sulfidiphilus</name>
    <dbReference type="NCBI Taxonomy" id="1220600"/>
    <lineage>
        <taxon>Bacteria</taxon>
        <taxon>Pseudomonadati</taxon>
        <taxon>Pseudomonadota</taxon>
        <taxon>Alphaproteobacteria</taxon>
        <taxon>Rhodospirillales</taxon>
        <taxon>Rhodospirillaceae</taxon>
        <taxon>Phaeovibrio</taxon>
    </lineage>
</organism>
<dbReference type="Gene3D" id="3.40.120.10">
    <property type="entry name" value="Alpha-D-Glucose-1,6-Bisphosphate, subunit A, domain 3"/>
    <property type="match status" value="3"/>
</dbReference>
<dbReference type="AlphaFoldDB" id="A0A8J6YN24"/>
<dbReference type="CDD" id="cd03089">
    <property type="entry name" value="PMM_PGM"/>
    <property type="match status" value="1"/>
</dbReference>
<dbReference type="InterPro" id="IPR005844">
    <property type="entry name" value="A-D-PHexomutase_a/b/a-I"/>
</dbReference>
<proteinExistence type="inferred from homology"/>
<sequence length="457" mass="48991">MHCFHPGILREYDIRGIVGETLFAEDARVLGQVFGTVLRDTTPHPHVFVGRDGRLSSPELCDALAEGLLSTGARVSDLGIAPTPLVYYAHMTRESDGAIQVTGSHNPAGHNGFKMMRARRSLSGRGVAELGYLASRGAFASGAGERRRVDLQPAYVAELLRGWPPGARPLRVVWDPGNGAAGPCVEALCARLPGNHHVINAAVDGRFPAHHPDPADPATLTQLQDAVVRLQADVGLAFDADGDRLGVVDPTGRVLPADLFLLLLARGVLARHPGTAVLADVKSSDVLFETLRAMGARPVVCRTGHTLIRRKMVELGALLAGEMSGHVFFADAYHGFDDALYAAVRVLGEVAALDGPLSEWVGALPPRATTPEIRIPCADSRKWAVVERVRERLRAERADVSEIDGVRVRRPGGWWLLRVSNTQAALVARAEATDAATLDTIRNDLDAYLNAALNAVP</sequence>
<dbReference type="InterPro" id="IPR005846">
    <property type="entry name" value="A-D-PHexomutase_a/b/a-III"/>
</dbReference>
<dbReference type="Gene3D" id="3.30.310.50">
    <property type="entry name" value="Alpha-D-phosphohexomutase, C-terminal domain"/>
    <property type="match status" value="1"/>
</dbReference>